<name>A0ABU6S4T0_9FABA</name>
<organism evidence="1 2">
    <name type="scientific">Stylosanthes scabra</name>
    <dbReference type="NCBI Taxonomy" id="79078"/>
    <lineage>
        <taxon>Eukaryota</taxon>
        <taxon>Viridiplantae</taxon>
        <taxon>Streptophyta</taxon>
        <taxon>Embryophyta</taxon>
        <taxon>Tracheophyta</taxon>
        <taxon>Spermatophyta</taxon>
        <taxon>Magnoliopsida</taxon>
        <taxon>eudicotyledons</taxon>
        <taxon>Gunneridae</taxon>
        <taxon>Pentapetalae</taxon>
        <taxon>rosids</taxon>
        <taxon>fabids</taxon>
        <taxon>Fabales</taxon>
        <taxon>Fabaceae</taxon>
        <taxon>Papilionoideae</taxon>
        <taxon>50 kb inversion clade</taxon>
        <taxon>dalbergioids sensu lato</taxon>
        <taxon>Dalbergieae</taxon>
        <taxon>Pterocarpus clade</taxon>
        <taxon>Stylosanthes</taxon>
    </lineage>
</organism>
<dbReference type="EMBL" id="JASCZI010060428">
    <property type="protein sequence ID" value="MED6131043.1"/>
    <property type="molecule type" value="Genomic_DNA"/>
</dbReference>
<comment type="caution">
    <text evidence="1">The sequence shown here is derived from an EMBL/GenBank/DDBJ whole genome shotgun (WGS) entry which is preliminary data.</text>
</comment>
<dbReference type="Proteomes" id="UP001341840">
    <property type="component" value="Unassembled WGS sequence"/>
</dbReference>
<sequence>MEMSAVSVSVKNPLFRSDSFIGYNYYYPEQSYTMIEKRQVFLRSYQFCRKKTLAERIKGSFVRAKKVVWLRLRSARRFRILIFSRIKCAFYYRRRRFSRLFNAAHCHHHKSTETSSCLW</sequence>
<proteinExistence type="predicted"/>
<reference evidence="1 2" key="1">
    <citation type="journal article" date="2023" name="Plants (Basel)">
        <title>Bridging the Gap: Combining Genomics and Transcriptomics Approaches to Understand Stylosanthes scabra, an Orphan Legume from the Brazilian Caatinga.</title>
        <authorList>
            <person name="Ferreira-Neto J.R.C."/>
            <person name="da Silva M.D."/>
            <person name="Binneck E."/>
            <person name="de Melo N.F."/>
            <person name="da Silva R.H."/>
            <person name="de Melo A.L.T.M."/>
            <person name="Pandolfi V."/>
            <person name="Bustamante F.O."/>
            <person name="Brasileiro-Vidal A.C."/>
            <person name="Benko-Iseppon A.M."/>
        </authorList>
    </citation>
    <scope>NUCLEOTIDE SEQUENCE [LARGE SCALE GENOMIC DNA]</scope>
    <source>
        <tissue evidence="1">Leaves</tissue>
    </source>
</reference>
<protein>
    <recommendedName>
        <fullName evidence="3">Ribosomal protein S14</fullName>
    </recommendedName>
</protein>
<evidence type="ECO:0000313" key="1">
    <source>
        <dbReference type="EMBL" id="MED6131043.1"/>
    </source>
</evidence>
<gene>
    <name evidence="1" type="ORF">PIB30_006370</name>
</gene>
<evidence type="ECO:0000313" key="2">
    <source>
        <dbReference type="Proteomes" id="UP001341840"/>
    </source>
</evidence>
<evidence type="ECO:0008006" key="3">
    <source>
        <dbReference type="Google" id="ProtNLM"/>
    </source>
</evidence>
<accession>A0ABU6S4T0</accession>
<keyword evidence="2" id="KW-1185">Reference proteome</keyword>